<name>A0A4Z0L7D1_9FLAO</name>
<dbReference type="OrthoDB" id="965844at2"/>
<dbReference type="InterPro" id="IPR001789">
    <property type="entry name" value="Sig_transdc_resp-reg_receiver"/>
</dbReference>
<dbReference type="GO" id="GO:0006355">
    <property type="term" value="P:regulation of DNA-templated transcription"/>
    <property type="evidence" value="ECO:0007669"/>
    <property type="project" value="InterPro"/>
</dbReference>
<proteinExistence type="predicted"/>
<evidence type="ECO:0000256" key="1">
    <source>
        <dbReference type="ARBA" id="ARBA00023125"/>
    </source>
</evidence>
<dbReference type="InterPro" id="IPR051015">
    <property type="entry name" value="EvgA-like"/>
</dbReference>
<dbReference type="AlphaFoldDB" id="A0A4Z0L7D1"/>
<feature type="domain" description="Response regulatory" evidence="4">
    <location>
        <begin position="5"/>
        <end position="121"/>
    </location>
</feature>
<dbReference type="Proteomes" id="UP000297407">
    <property type="component" value="Unassembled WGS sequence"/>
</dbReference>
<dbReference type="SMART" id="SM00421">
    <property type="entry name" value="HTH_LUXR"/>
    <property type="match status" value="1"/>
</dbReference>
<sequence length="210" mass="24114">MFFKNIVIADKECLHRIGLKHVLQKHLQHSQIQELHDRATVFRQLKKQPVDLLVIDPQKVHGFQTSDISLIKNTHPECCVIIITDCQNQQNISLLLQSGINAYVSKNCEEQFIIDALAKIEKGGRYVCPEVYSLMVDRFFEMDNGKGLHLTPRELEIVRQIAKGNKGNSIANELFISIHTFRTHRKNIMKKIGVNSTSEIILYALKNKIK</sequence>
<reference evidence="5 6" key="1">
    <citation type="submission" date="2019-04" db="EMBL/GenBank/DDBJ databases">
        <title>Flavobacterium sp. strain DS2-A Genome sequencing and assembly.</title>
        <authorList>
            <person name="Kim I."/>
        </authorList>
    </citation>
    <scope>NUCLEOTIDE SEQUENCE [LARGE SCALE GENOMIC DNA]</scope>
    <source>
        <strain evidence="5 6">DS2-A</strain>
    </source>
</reference>
<keyword evidence="1" id="KW-0238">DNA-binding</keyword>
<dbReference type="Pfam" id="PF00072">
    <property type="entry name" value="Response_reg"/>
    <property type="match status" value="1"/>
</dbReference>
<dbReference type="PRINTS" id="PR00038">
    <property type="entry name" value="HTHLUXR"/>
</dbReference>
<dbReference type="CDD" id="cd06170">
    <property type="entry name" value="LuxR_C_like"/>
    <property type="match status" value="1"/>
</dbReference>
<dbReference type="SUPFAM" id="SSF46894">
    <property type="entry name" value="C-terminal effector domain of the bipartite response regulators"/>
    <property type="match status" value="1"/>
</dbReference>
<dbReference type="InterPro" id="IPR000792">
    <property type="entry name" value="Tscrpt_reg_LuxR_C"/>
</dbReference>
<feature type="domain" description="HTH luxR-type" evidence="3">
    <location>
        <begin position="143"/>
        <end position="208"/>
    </location>
</feature>
<keyword evidence="6" id="KW-1185">Reference proteome</keyword>
<gene>
    <name evidence="5" type="ORF">E4635_12710</name>
</gene>
<evidence type="ECO:0000259" key="3">
    <source>
        <dbReference type="PROSITE" id="PS50043"/>
    </source>
</evidence>
<dbReference type="EMBL" id="SRLH01000007">
    <property type="protein sequence ID" value="TGD57025.1"/>
    <property type="molecule type" value="Genomic_DNA"/>
</dbReference>
<evidence type="ECO:0000259" key="4">
    <source>
        <dbReference type="PROSITE" id="PS50110"/>
    </source>
</evidence>
<dbReference type="Pfam" id="PF00196">
    <property type="entry name" value="GerE"/>
    <property type="match status" value="1"/>
</dbReference>
<evidence type="ECO:0000313" key="5">
    <source>
        <dbReference type="EMBL" id="TGD57025.1"/>
    </source>
</evidence>
<evidence type="ECO:0000256" key="2">
    <source>
        <dbReference type="PROSITE-ProRule" id="PRU00169"/>
    </source>
</evidence>
<dbReference type="GO" id="GO:0000160">
    <property type="term" value="P:phosphorelay signal transduction system"/>
    <property type="evidence" value="ECO:0007669"/>
    <property type="project" value="InterPro"/>
</dbReference>
<dbReference type="PROSITE" id="PS50043">
    <property type="entry name" value="HTH_LUXR_2"/>
    <property type="match status" value="1"/>
</dbReference>
<dbReference type="Gene3D" id="3.40.50.2300">
    <property type="match status" value="1"/>
</dbReference>
<dbReference type="GO" id="GO:0003677">
    <property type="term" value="F:DNA binding"/>
    <property type="evidence" value="ECO:0007669"/>
    <property type="project" value="UniProtKB-KW"/>
</dbReference>
<accession>A0A4Z0L7D1</accession>
<dbReference type="SUPFAM" id="SSF52172">
    <property type="entry name" value="CheY-like"/>
    <property type="match status" value="1"/>
</dbReference>
<dbReference type="PANTHER" id="PTHR45566:SF2">
    <property type="entry name" value="NARL SUBFAMILY"/>
    <property type="match status" value="1"/>
</dbReference>
<dbReference type="RefSeq" id="WP_135527079.1">
    <property type="nucleotide sequence ID" value="NZ_SRLH01000007.1"/>
</dbReference>
<dbReference type="PANTHER" id="PTHR45566">
    <property type="entry name" value="HTH-TYPE TRANSCRIPTIONAL REGULATOR YHJB-RELATED"/>
    <property type="match status" value="1"/>
</dbReference>
<organism evidence="5 6">
    <name type="scientific">Flavobacterium humi</name>
    <dbReference type="NCBI Taxonomy" id="2562683"/>
    <lineage>
        <taxon>Bacteria</taxon>
        <taxon>Pseudomonadati</taxon>
        <taxon>Bacteroidota</taxon>
        <taxon>Flavobacteriia</taxon>
        <taxon>Flavobacteriales</taxon>
        <taxon>Flavobacteriaceae</taxon>
        <taxon>Flavobacterium</taxon>
    </lineage>
</organism>
<protein>
    <submittedName>
        <fullName evidence="5">Response regulator transcription factor</fullName>
    </submittedName>
</protein>
<dbReference type="PROSITE" id="PS50110">
    <property type="entry name" value="RESPONSE_REGULATORY"/>
    <property type="match status" value="1"/>
</dbReference>
<comment type="caution">
    <text evidence="5">The sequence shown here is derived from an EMBL/GenBank/DDBJ whole genome shotgun (WGS) entry which is preliminary data.</text>
</comment>
<feature type="modified residue" description="4-aspartylphosphate" evidence="2">
    <location>
        <position position="56"/>
    </location>
</feature>
<evidence type="ECO:0000313" key="6">
    <source>
        <dbReference type="Proteomes" id="UP000297407"/>
    </source>
</evidence>
<keyword evidence="2" id="KW-0597">Phosphoprotein</keyword>
<dbReference type="InterPro" id="IPR016032">
    <property type="entry name" value="Sig_transdc_resp-reg_C-effctor"/>
</dbReference>
<dbReference type="InterPro" id="IPR011006">
    <property type="entry name" value="CheY-like_superfamily"/>
</dbReference>